<dbReference type="InterPro" id="IPR005368">
    <property type="entry name" value="UPF0175"/>
</dbReference>
<accession>A0A806JZN2</accession>
<name>A0A806JZN2_9BACT</name>
<organism evidence="2">
    <name type="scientific">uncultured bacterium contig00064</name>
    <dbReference type="NCBI Taxonomy" id="1181547"/>
    <lineage>
        <taxon>Bacteria</taxon>
        <taxon>environmental samples</taxon>
    </lineage>
</organism>
<dbReference type="EMBL" id="JQ844205">
    <property type="protein sequence ID" value="AGS52678.1"/>
    <property type="molecule type" value="Genomic_DNA"/>
</dbReference>
<dbReference type="Pfam" id="PF03683">
    <property type="entry name" value="UPF0175"/>
    <property type="match status" value="1"/>
</dbReference>
<evidence type="ECO:0000256" key="1">
    <source>
        <dbReference type="ARBA" id="ARBA00005651"/>
    </source>
</evidence>
<dbReference type="PANTHER" id="PTHR37525:SF1">
    <property type="entry name" value="UPF0175 PROTEIN SSL1255"/>
    <property type="match status" value="1"/>
</dbReference>
<evidence type="ECO:0000313" key="2">
    <source>
        <dbReference type="EMBL" id="AGS52678.1"/>
    </source>
</evidence>
<dbReference type="AlphaFoldDB" id="A0A806JZN2"/>
<dbReference type="PANTHER" id="PTHR37525">
    <property type="entry name" value="UPF0175 PROTEIN SSL1255"/>
    <property type="match status" value="1"/>
</dbReference>
<comment type="similarity">
    <text evidence="1">Belongs to the UPF0175 family.</text>
</comment>
<protein>
    <submittedName>
        <fullName evidence="2">Uncharacterized protein</fullName>
    </submittedName>
</protein>
<reference evidence="2" key="1">
    <citation type="submission" date="2012-03" db="EMBL/GenBank/DDBJ databases">
        <title>Functional metagenomics reveals considerable lignocellulase gene clusters in the gut microbiome of a wood-feeding higher termite.</title>
        <authorList>
            <person name="Liu N."/>
        </authorList>
    </citation>
    <scope>NUCLEOTIDE SEQUENCE</scope>
</reference>
<dbReference type="InterPro" id="IPR052264">
    <property type="entry name" value="UPF0175_domain"/>
</dbReference>
<sequence length="88" mass="9801">MISVAIPVTESILTALKMNEMEIASLMRRESAFKLYKDGSLTLKQGADLCGVDIYDFMTMLSSANIPVIDYSPEELETEISELESSFK</sequence>
<proteinExistence type="inferred from homology"/>